<dbReference type="STRING" id="61622.ENSRROP00000018757"/>
<dbReference type="Proteomes" id="UP000233200">
    <property type="component" value="Unplaced"/>
</dbReference>
<accession>A0A2K6PQF1</accession>
<reference evidence="1" key="1">
    <citation type="submission" date="2025-08" db="UniProtKB">
        <authorList>
            <consortium name="Ensembl"/>
        </authorList>
    </citation>
    <scope>IDENTIFICATION</scope>
</reference>
<evidence type="ECO:0000313" key="1">
    <source>
        <dbReference type="Ensembl" id="ENSRROP00000018757.1"/>
    </source>
</evidence>
<dbReference type="Ensembl" id="ENSRROT00000042919.1">
    <property type="protein sequence ID" value="ENSRROP00000018757.1"/>
    <property type="gene ID" value="ENSRROG00000033413.1"/>
</dbReference>
<name>A0A2K6PQF1_RHIRO</name>
<keyword evidence="2" id="KW-1185">Reference proteome</keyword>
<dbReference type="OMA" id="MTNQCSC"/>
<evidence type="ECO:0000313" key="2">
    <source>
        <dbReference type="Proteomes" id="UP000233200"/>
    </source>
</evidence>
<proteinExistence type="predicted"/>
<evidence type="ECO:0008006" key="3">
    <source>
        <dbReference type="Google" id="ProtNLM"/>
    </source>
</evidence>
<dbReference type="AlphaFoldDB" id="A0A2K6PQF1"/>
<sequence>MRCFDPSLMFRQYHLGLDQTCRKYVVGELIWNFANFMTNQCSCSSTAPGLAPGAGPEGFNPSIIHGSMCLAAGPSSPF</sequence>
<reference evidence="1" key="2">
    <citation type="submission" date="2025-09" db="UniProtKB">
        <authorList>
            <consortium name="Ensembl"/>
        </authorList>
    </citation>
    <scope>IDENTIFICATION</scope>
</reference>
<organism evidence="1 2">
    <name type="scientific">Rhinopithecus roxellana</name>
    <name type="common">Golden snub-nosed monkey</name>
    <name type="synonym">Pygathrix roxellana</name>
    <dbReference type="NCBI Taxonomy" id="61622"/>
    <lineage>
        <taxon>Eukaryota</taxon>
        <taxon>Metazoa</taxon>
        <taxon>Chordata</taxon>
        <taxon>Craniata</taxon>
        <taxon>Vertebrata</taxon>
        <taxon>Euteleostomi</taxon>
        <taxon>Mammalia</taxon>
        <taxon>Eutheria</taxon>
        <taxon>Euarchontoglires</taxon>
        <taxon>Primates</taxon>
        <taxon>Haplorrhini</taxon>
        <taxon>Catarrhini</taxon>
        <taxon>Cercopithecidae</taxon>
        <taxon>Colobinae</taxon>
        <taxon>Rhinopithecus</taxon>
    </lineage>
</organism>
<protein>
    <recommendedName>
        <fullName evidence="3">Glycoside hydrolase family 2 catalytic domain-containing protein</fullName>
    </recommendedName>
</protein>